<dbReference type="OrthoDB" id="7877439at2"/>
<feature type="transmembrane region" description="Helical" evidence="1">
    <location>
        <begin position="242"/>
        <end position="264"/>
    </location>
</feature>
<dbReference type="Proteomes" id="UP000309747">
    <property type="component" value="Unassembled WGS sequence"/>
</dbReference>
<keyword evidence="3" id="KW-1185">Reference proteome</keyword>
<dbReference type="AlphaFoldDB" id="A0A4U0R1J9"/>
<evidence type="ECO:0000256" key="1">
    <source>
        <dbReference type="SAM" id="Phobius"/>
    </source>
</evidence>
<name>A0A4U0R1J9_9RHOB</name>
<keyword evidence="1" id="KW-0812">Transmembrane</keyword>
<evidence type="ECO:0000313" key="2">
    <source>
        <dbReference type="EMBL" id="TJZ88623.1"/>
    </source>
</evidence>
<protein>
    <submittedName>
        <fullName evidence="2">Uncharacterized protein</fullName>
    </submittedName>
</protein>
<proteinExistence type="predicted"/>
<gene>
    <name evidence="2" type="ORF">FA743_19930</name>
</gene>
<keyword evidence="1" id="KW-0472">Membrane</keyword>
<comment type="caution">
    <text evidence="2">The sequence shown here is derived from an EMBL/GenBank/DDBJ whole genome shotgun (WGS) entry which is preliminary data.</text>
</comment>
<organism evidence="2 3">
    <name type="scientific">Paracoccus gahaiensis</name>
    <dbReference type="NCBI Taxonomy" id="1706839"/>
    <lineage>
        <taxon>Bacteria</taxon>
        <taxon>Pseudomonadati</taxon>
        <taxon>Pseudomonadota</taxon>
        <taxon>Alphaproteobacteria</taxon>
        <taxon>Rhodobacterales</taxon>
        <taxon>Paracoccaceae</taxon>
        <taxon>Paracoccus</taxon>
    </lineage>
</organism>
<accession>A0A4U0R1J9</accession>
<keyword evidence="1" id="KW-1133">Transmembrane helix</keyword>
<reference evidence="2 3" key="1">
    <citation type="submission" date="2019-04" db="EMBL/GenBank/DDBJ databases">
        <authorList>
            <person name="Li J."/>
        </authorList>
    </citation>
    <scope>NUCLEOTIDE SEQUENCE [LARGE SCALE GENOMIC DNA]</scope>
    <source>
        <strain evidence="2 3">KCTC 42687</strain>
    </source>
</reference>
<evidence type="ECO:0000313" key="3">
    <source>
        <dbReference type="Proteomes" id="UP000309747"/>
    </source>
</evidence>
<sequence>MARERTFSLVARSLGGTIAFEGELNDWMIQSGVECRLRDSPDFRMLAARDVSLCDARIYEATTFAERIVAWRDGTEIAWRRAASGALQITVQNDATATIPSGTLIVVPDADWRGHGALAFQGIVGIGRTVSSGSDDYLLEGTWQALQSGMAVSIFRDVTDVVQSGTLTRGSAVDFRRDGAPQDDTAVTSFGHLTPTEDDQRGVIVTLLTQHAPVALRVNHFGLNAPTLFKPDWVDAISSSTMLFAIAVMLSLLIGILELGTAVARQWHGRINPDDDPS</sequence>
<dbReference type="EMBL" id="SUNI01000057">
    <property type="protein sequence ID" value="TJZ88623.1"/>
    <property type="molecule type" value="Genomic_DNA"/>
</dbReference>
<dbReference type="RefSeq" id="WP_136887795.1">
    <property type="nucleotide sequence ID" value="NZ_SUNI01000057.1"/>
</dbReference>